<dbReference type="KEGG" id="srm:SRM_00080"/>
<feature type="domain" description="Histidine kinase" evidence="12">
    <location>
        <begin position="243"/>
        <end position="470"/>
    </location>
</feature>
<dbReference type="PRINTS" id="PR00032">
    <property type="entry name" value="HTHARAC"/>
</dbReference>
<dbReference type="PROSITE" id="PS01124">
    <property type="entry name" value="HTH_ARAC_FAMILY_2"/>
    <property type="match status" value="1"/>
</dbReference>
<dbReference type="SMART" id="SM00448">
    <property type="entry name" value="REC"/>
    <property type="match status" value="1"/>
</dbReference>
<keyword evidence="14" id="KW-0418">Kinase</keyword>
<dbReference type="InterPro" id="IPR003661">
    <property type="entry name" value="HisK_dim/P_dom"/>
</dbReference>
<proteinExistence type="predicted"/>
<dbReference type="SUPFAM" id="SSF47384">
    <property type="entry name" value="Homodimeric domain of signal transducing histidine kinase"/>
    <property type="match status" value="1"/>
</dbReference>
<dbReference type="InterPro" id="IPR005467">
    <property type="entry name" value="His_kinase_dom"/>
</dbReference>
<dbReference type="Proteomes" id="UP000000933">
    <property type="component" value="Chromosome"/>
</dbReference>
<dbReference type="Gene3D" id="3.40.50.2300">
    <property type="match status" value="1"/>
</dbReference>
<dbReference type="Gene3D" id="3.30.565.10">
    <property type="entry name" value="Histidine kinase-like ATPase, C-terminal domain"/>
    <property type="match status" value="1"/>
</dbReference>
<evidence type="ECO:0000256" key="10">
    <source>
        <dbReference type="SAM" id="Phobius"/>
    </source>
</evidence>
<dbReference type="HOGENOM" id="CLU_350867_0_0_10"/>
<feature type="domain" description="HTH araC/xylS-type" evidence="11">
    <location>
        <begin position="698"/>
        <end position="798"/>
    </location>
</feature>
<evidence type="ECO:0000256" key="8">
    <source>
        <dbReference type="SAM" id="Coils"/>
    </source>
</evidence>
<dbReference type="SUPFAM" id="SSF55874">
    <property type="entry name" value="ATPase domain of HSP90 chaperone/DNA topoisomerase II/histidine kinase"/>
    <property type="match status" value="1"/>
</dbReference>
<feature type="compositionally biased region" description="Low complexity" evidence="9">
    <location>
        <begin position="514"/>
        <end position="527"/>
    </location>
</feature>
<dbReference type="PROSITE" id="PS50110">
    <property type="entry name" value="RESPONSE_REGULATORY"/>
    <property type="match status" value="1"/>
</dbReference>
<evidence type="ECO:0000313" key="14">
    <source>
        <dbReference type="EMBL" id="CBH23001.1"/>
    </source>
</evidence>
<dbReference type="CDD" id="cd17574">
    <property type="entry name" value="REC_OmpR"/>
    <property type="match status" value="1"/>
</dbReference>
<evidence type="ECO:0000259" key="13">
    <source>
        <dbReference type="PROSITE" id="PS50110"/>
    </source>
</evidence>
<organism evidence="14 15">
    <name type="scientific">Salinibacter ruber (strain M8)</name>
    <dbReference type="NCBI Taxonomy" id="761659"/>
    <lineage>
        <taxon>Bacteria</taxon>
        <taxon>Pseudomonadati</taxon>
        <taxon>Rhodothermota</taxon>
        <taxon>Rhodothermia</taxon>
        <taxon>Rhodothermales</taxon>
        <taxon>Salinibacteraceae</taxon>
        <taxon>Salinibacter</taxon>
    </lineage>
</organism>
<dbReference type="InterPro" id="IPR036097">
    <property type="entry name" value="HisK_dim/P_sf"/>
</dbReference>
<dbReference type="InterPro" id="IPR011006">
    <property type="entry name" value="CheY-like_superfamily"/>
</dbReference>
<dbReference type="GO" id="GO:0003700">
    <property type="term" value="F:DNA-binding transcription factor activity"/>
    <property type="evidence" value="ECO:0007669"/>
    <property type="project" value="InterPro"/>
</dbReference>
<comment type="catalytic activity">
    <reaction evidence="1">
        <text>ATP + protein L-histidine = ADP + protein N-phospho-L-histidine.</text>
        <dbReference type="EC" id="2.7.13.3"/>
    </reaction>
</comment>
<dbReference type="Pfam" id="PF12833">
    <property type="entry name" value="HTH_18"/>
    <property type="match status" value="1"/>
</dbReference>
<dbReference type="EC" id="2.7.13.3" evidence="2"/>
<feature type="transmembrane region" description="Helical" evidence="10">
    <location>
        <begin position="172"/>
        <end position="191"/>
    </location>
</feature>
<dbReference type="AlphaFoldDB" id="D5H4P6"/>
<sequence>MQRARLRHRKPVARTGALTAVNREARESVRGALVKTTYAGARGNEGGKKFRFYTAPAPHTVPGRNAWGHAWERTDVDGAARFRRRRIGTRFSLCWRPSPHFSHLPALGHTSACRRTAHSRPSPTAVMTASPPADSDGPAVRAWTGPWGMAVGAALFGLGGLVAGRLAGAAAVGWGGVLLAGGGIGAMVLLHGRRLRRARRRAAARIDAARDDRNAAREALDTATDRIETLEEMRAAKSQFLEEISHAFRRPLTLTLGPIDTLLEGRHGALGDEVRTQLRLAERNGTRLLWLVNQLLDLAELETGRMSLTPTEGHLPSVVVQGVRSFEGLAERRNVHLHFESTLDDPVARFDETKMETMLANLLSSAFQAAGEDGTIQVIVRPCAAPPSAEPETDGLELVVEHTGTQGHPPAEDDLWGTRDEPSFQTPDRISTRLGLRLVDELAALHEGALQIDPAADGTVRYAVRLPRCPPGREGPTSDANAGASSGDTGIAAPDDDLGQDPLALSREALAGRADASAPAPEAPAASPDEDRTTVLVIDDNSVVCTLVRTHLEPEYRVEEAHDGAEGYTLARTLLPDLVISDVMMPEVDGFELCRKIKQDPDIDHVPVVFLTARADLEDKVEGLDVGADAYLTKPFEPEALIARIENLIATRRTLRESFRNAGTAGGESRHSPDEAGNGAEKAKEALPPTAEAAPLRDRIEEAIAERLTDPDFGVSELAAATALSASQLRRRMKAMYDRTPVQLIRHRRLEAGARLLQERADVTIGEVAYAVGFNSQSYFSRSFREAFGVPPSQYRGEGAAA</sequence>
<dbReference type="SUPFAM" id="SSF52172">
    <property type="entry name" value="CheY-like"/>
    <property type="match status" value="1"/>
</dbReference>
<evidence type="ECO:0000256" key="5">
    <source>
        <dbReference type="ARBA" id="ARBA00023125"/>
    </source>
</evidence>
<feature type="compositionally biased region" description="Polar residues" evidence="9">
    <location>
        <begin position="478"/>
        <end position="488"/>
    </location>
</feature>
<keyword evidence="5" id="KW-0238">DNA-binding</keyword>
<feature type="modified residue" description="4-aspartylphosphate" evidence="7">
    <location>
        <position position="582"/>
    </location>
</feature>
<dbReference type="SMART" id="SM00387">
    <property type="entry name" value="HATPase_c"/>
    <property type="match status" value="1"/>
</dbReference>
<evidence type="ECO:0000256" key="2">
    <source>
        <dbReference type="ARBA" id="ARBA00012438"/>
    </source>
</evidence>
<keyword evidence="10" id="KW-0812">Transmembrane</keyword>
<keyword evidence="10" id="KW-1133">Transmembrane helix</keyword>
<dbReference type="InterPro" id="IPR020449">
    <property type="entry name" value="Tscrpt_reg_AraC-type_HTH"/>
</dbReference>
<feature type="region of interest" description="Disordered" evidence="9">
    <location>
        <begin position="661"/>
        <end position="691"/>
    </location>
</feature>
<dbReference type="PANTHER" id="PTHR43547:SF2">
    <property type="entry name" value="HYBRID SIGNAL TRANSDUCTION HISTIDINE KINASE C"/>
    <property type="match status" value="1"/>
</dbReference>
<evidence type="ECO:0000256" key="6">
    <source>
        <dbReference type="ARBA" id="ARBA00023163"/>
    </source>
</evidence>
<dbReference type="GO" id="GO:0000155">
    <property type="term" value="F:phosphorelay sensor kinase activity"/>
    <property type="evidence" value="ECO:0007669"/>
    <property type="project" value="InterPro"/>
</dbReference>
<dbReference type="SMART" id="SM00342">
    <property type="entry name" value="HTH_ARAC"/>
    <property type="match status" value="1"/>
</dbReference>
<dbReference type="InterPro" id="IPR036890">
    <property type="entry name" value="HATPase_C_sf"/>
</dbReference>
<evidence type="ECO:0000313" key="15">
    <source>
        <dbReference type="Proteomes" id="UP000000933"/>
    </source>
</evidence>
<dbReference type="InterPro" id="IPR018060">
    <property type="entry name" value="HTH_AraC"/>
</dbReference>
<evidence type="ECO:0000256" key="9">
    <source>
        <dbReference type="SAM" id="MobiDB-lite"/>
    </source>
</evidence>
<dbReference type="Gene3D" id="1.10.287.130">
    <property type="match status" value="1"/>
</dbReference>
<feature type="transmembrane region" description="Helical" evidence="10">
    <location>
        <begin position="147"/>
        <end position="166"/>
    </location>
</feature>
<dbReference type="Pfam" id="PF02518">
    <property type="entry name" value="HATPase_c"/>
    <property type="match status" value="1"/>
</dbReference>
<evidence type="ECO:0000256" key="1">
    <source>
        <dbReference type="ARBA" id="ARBA00000085"/>
    </source>
</evidence>
<dbReference type="InterPro" id="IPR001789">
    <property type="entry name" value="Sig_transdc_resp-reg_receiver"/>
</dbReference>
<dbReference type="PROSITE" id="PS00041">
    <property type="entry name" value="HTH_ARAC_FAMILY_1"/>
    <property type="match status" value="1"/>
</dbReference>
<evidence type="ECO:0000256" key="3">
    <source>
        <dbReference type="ARBA" id="ARBA00022553"/>
    </source>
</evidence>
<evidence type="ECO:0000256" key="7">
    <source>
        <dbReference type="PROSITE-ProRule" id="PRU00169"/>
    </source>
</evidence>
<name>D5H4P6_SALRM</name>
<feature type="domain" description="Response regulatory" evidence="13">
    <location>
        <begin position="534"/>
        <end position="649"/>
    </location>
</feature>
<protein>
    <recommendedName>
        <fullName evidence="2">histidine kinase</fullName>
        <ecNumber evidence="2">2.7.13.3</ecNumber>
    </recommendedName>
</protein>
<reference evidence="14 15" key="1">
    <citation type="journal article" date="2010" name="ISME J.">
        <title>Fine-scale evolution: genomic, phenotypic and ecological differentiation in two coexisting Salinibacter ruber strains.</title>
        <authorList>
            <person name="Pena A."/>
            <person name="Teeling H."/>
            <person name="Huerta-Cepas J."/>
            <person name="Santos F."/>
            <person name="Yarza P."/>
            <person name="Brito-Echeverria J."/>
            <person name="Lucio M."/>
            <person name="Schmitt-Kopplin P."/>
            <person name="Meseguer I."/>
            <person name="Schenowitz C."/>
            <person name="Dossat C."/>
            <person name="Barbe V."/>
            <person name="Dopazo J."/>
            <person name="Rossello-Mora R."/>
            <person name="Schuler M."/>
            <person name="Glockner F.O."/>
            <person name="Amann R."/>
            <person name="Gabaldon T."/>
            <person name="Anton J."/>
        </authorList>
    </citation>
    <scope>NUCLEOTIDE SEQUENCE [LARGE SCALE GENOMIC DNA]</scope>
    <source>
        <strain evidence="14 15">M8</strain>
    </source>
</reference>
<dbReference type="Pfam" id="PF00072">
    <property type="entry name" value="Response_reg"/>
    <property type="match status" value="1"/>
</dbReference>
<dbReference type="InterPro" id="IPR018062">
    <property type="entry name" value="HTH_AraC-typ_CS"/>
</dbReference>
<dbReference type="SUPFAM" id="SSF46689">
    <property type="entry name" value="Homeodomain-like"/>
    <property type="match status" value="1"/>
</dbReference>
<feature type="coiled-coil region" evidence="8">
    <location>
        <begin position="199"/>
        <end position="233"/>
    </location>
</feature>
<dbReference type="Gene3D" id="1.10.10.60">
    <property type="entry name" value="Homeodomain-like"/>
    <property type="match status" value="1"/>
</dbReference>
<dbReference type="InterPro" id="IPR009057">
    <property type="entry name" value="Homeodomain-like_sf"/>
</dbReference>
<dbReference type="PROSITE" id="PS50109">
    <property type="entry name" value="HIS_KIN"/>
    <property type="match status" value="1"/>
</dbReference>
<keyword evidence="4" id="KW-0805">Transcription regulation</keyword>
<feature type="region of interest" description="Disordered" evidence="9">
    <location>
        <begin position="403"/>
        <end position="427"/>
    </location>
</feature>
<evidence type="ECO:0000256" key="4">
    <source>
        <dbReference type="ARBA" id="ARBA00023015"/>
    </source>
</evidence>
<keyword evidence="10" id="KW-0472">Membrane</keyword>
<keyword evidence="6" id="KW-0804">Transcription</keyword>
<dbReference type="SMART" id="SM00388">
    <property type="entry name" value="HisKA"/>
    <property type="match status" value="1"/>
</dbReference>
<gene>
    <name evidence="14" type="ordered locus">SRM_00080</name>
</gene>
<dbReference type="GO" id="GO:0043565">
    <property type="term" value="F:sequence-specific DNA binding"/>
    <property type="evidence" value="ECO:0007669"/>
    <property type="project" value="InterPro"/>
</dbReference>
<feature type="compositionally biased region" description="Low complexity" evidence="9">
    <location>
        <begin position="675"/>
        <end position="691"/>
    </location>
</feature>
<reference evidence="15" key="2">
    <citation type="submission" date="2010-04" db="EMBL/GenBank/DDBJ databases">
        <title>Genome sequence of Salinibacter ruber M8.</title>
        <authorList>
            <consortium name="Genoscope"/>
        </authorList>
    </citation>
    <scope>NUCLEOTIDE SEQUENCE [LARGE SCALE GENOMIC DNA]</scope>
    <source>
        <strain evidence="15">M8</strain>
    </source>
</reference>
<dbReference type="CDD" id="cd00082">
    <property type="entry name" value="HisKA"/>
    <property type="match status" value="1"/>
</dbReference>
<feature type="region of interest" description="Disordered" evidence="9">
    <location>
        <begin position="115"/>
        <end position="138"/>
    </location>
</feature>
<keyword evidence="3 7" id="KW-0597">Phosphoprotein</keyword>
<dbReference type="InterPro" id="IPR003594">
    <property type="entry name" value="HATPase_dom"/>
</dbReference>
<dbReference type="Pfam" id="PF00512">
    <property type="entry name" value="HisKA"/>
    <property type="match status" value="1"/>
</dbReference>
<dbReference type="EMBL" id="FP565814">
    <property type="protein sequence ID" value="CBH23001.1"/>
    <property type="molecule type" value="Genomic_DNA"/>
</dbReference>
<keyword evidence="8" id="KW-0175">Coiled coil</keyword>
<evidence type="ECO:0000259" key="12">
    <source>
        <dbReference type="PROSITE" id="PS50109"/>
    </source>
</evidence>
<dbReference type="PANTHER" id="PTHR43547">
    <property type="entry name" value="TWO-COMPONENT HISTIDINE KINASE"/>
    <property type="match status" value="1"/>
</dbReference>
<feature type="region of interest" description="Disordered" evidence="9">
    <location>
        <begin position="466"/>
        <end position="534"/>
    </location>
</feature>
<keyword evidence="14" id="KW-0808">Transferase</keyword>
<evidence type="ECO:0000259" key="11">
    <source>
        <dbReference type="PROSITE" id="PS01124"/>
    </source>
</evidence>
<accession>D5H4P6</accession>